<dbReference type="PANTHER" id="PTHR48050">
    <property type="entry name" value="STEROL 3-BETA-GLUCOSYLTRANSFERASE"/>
    <property type="match status" value="1"/>
</dbReference>
<dbReference type="FunFam" id="3.40.50.2000:FF:000009">
    <property type="entry name" value="Sterol 3-beta-glucosyltransferase UGT80A2"/>
    <property type="match status" value="1"/>
</dbReference>
<dbReference type="InterPro" id="IPR050426">
    <property type="entry name" value="Glycosyltransferase_28"/>
</dbReference>
<dbReference type="RefSeq" id="WP_099198667.1">
    <property type="nucleotide sequence ID" value="NZ_JBIRXA010000008.1"/>
</dbReference>
<evidence type="ECO:0000313" key="5">
    <source>
        <dbReference type="Proteomes" id="UP000222531"/>
    </source>
</evidence>
<dbReference type="OrthoDB" id="3253247at2"/>
<dbReference type="GO" id="GO:0005975">
    <property type="term" value="P:carbohydrate metabolic process"/>
    <property type="evidence" value="ECO:0007669"/>
    <property type="project" value="InterPro"/>
</dbReference>
<dbReference type="Pfam" id="PF06722">
    <property type="entry name" value="EryCIII-like_C"/>
    <property type="match status" value="1"/>
</dbReference>
<dbReference type="AlphaFoldDB" id="A0A2G1XLI3"/>
<accession>A0A2G1XLI3</accession>
<dbReference type="GO" id="GO:0033072">
    <property type="term" value="P:vancomycin biosynthetic process"/>
    <property type="evidence" value="ECO:0007669"/>
    <property type="project" value="UniProtKB-ARBA"/>
</dbReference>
<feature type="domain" description="Glycosyltransferase family 28 N-terminal" evidence="2">
    <location>
        <begin position="4"/>
        <end position="74"/>
    </location>
</feature>
<keyword evidence="1 4" id="KW-0808">Transferase</keyword>
<dbReference type="GO" id="GO:0016758">
    <property type="term" value="F:hexosyltransferase activity"/>
    <property type="evidence" value="ECO:0007669"/>
    <property type="project" value="InterPro"/>
</dbReference>
<evidence type="ECO:0000259" key="3">
    <source>
        <dbReference type="Pfam" id="PF06722"/>
    </source>
</evidence>
<feature type="domain" description="Erythromycin biosynthesis protein CIII-like C-terminal" evidence="3">
    <location>
        <begin position="291"/>
        <end position="394"/>
    </location>
</feature>
<evidence type="ECO:0000313" key="4">
    <source>
        <dbReference type="EMBL" id="PHQ52108.1"/>
    </source>
</evidence>
<protein>
    <submittedName>
        <fullName evidence="4">Glycosyl transferase</fullName>
    </submittedName>
</protein>
<evidence type="ECO:0000259" key="2">
    <source>
        <dbReference type="Pfam" id="PF03033"/>
    </source>
</evidence>
<evidence type="ECO:0000256" key="1">
    <source>
        <dbReference type="ARBA" id="ARBA00022679"/>
    </source>
</evidence>
<dbReference type="Gene3D" id="3.40.50.2000">
    <property type="entry name" value="Glycogen Phosphorylase B"/>
    <property type="match status" value="2"/>
</dbReference>
<dbReference type="PANTHER" id="PTHR48050:SF13">
    <property type="entry name" value="STEROL 3-BETA-GLUCOSYLTRANSFERASE UGT80A2"/>
    <property type="match status" value="1"/>
</dbReference>
<name>A0A2G1XLI3_STRCJ</name>
<dbReference type="EMBL" id="NHZO01000097">
    <property type="protein sequence ID" value="PHQ52108.1"/>
    <property type="molecule type" value="Genomic_DNA"/>
</dbReference>
<dbReference type="InterPro" id="IPR002213">
    <property type="entry name" value="UDP_glucos_trans"/>
</dbReference>
<gene>
    <name evidence="4" type="ORF">BLA24_09300</name>
</gene>
<sequence length="414" mass="43793">MYIQIITAGTTGSVAPYTGLAHRLAAEGHDVEIVTHAKFTELVSCCGMRMRPLAADPFEELIGAHGRFRDAGRSPAALRGFVRATERAALSLVDGILAAVDPKADLLLLSSIAAPIGQVVARYHGIPSMGAFLQPDAPTAAFPPCTMPLRPPGFGNRLRGAAANAVLDALYAAAHRSLHVRLGLARRGGHRLRRERERGRWPIWHGFSPSVVPRPADWRPGLRVAGYWWPHECPTWQPPALVGEFLAAGPPPVFVGFGSMMPGDPDRLAGITARALRRAGLRGVVQSGWAGLSVMNDDVITVGPLPHGWLMPRMAAVVHHAGAGTTAAGLRAGVPAVPVPVFTDQPWWAARLVRLGVSPEALPLAGLTAERLAGALGRATGEPRFARRAVELAGRLGREDGAGTVARAVAEMAV</sequence>
<dbReference type="SUPFAM" id="SSF53756">
    <property type="entry name" value="UDP-Glycosyltransferase/glycogen phosphorylase"/>
    <property type="match status" value="1"/>
</dbReference>
<proteinExistence type="predicted"/>
<reference evidence="4 5" key="1">
    <citation type="journal article" date="2017" name="Biochemistry">
        <title>Identification of the Biosynthetic Pathway for the Antibiotic Bicyclomycin.</title>
        <authorList>
            <person name="Patteson J."/>
            <person name="Cai W."/>
            <person name="Johnson R.A."/>
            <person name="Santa Maria K."/>
            <person name="Li B."/>
        </authorList>
    </citation>
    <scope>NUCLEOTIDE SEQUENCE [LARGE SCALE GENOMIC DNA]</scope>
    <source>
        <strain evidence="4 5">ATCC 21532</strain>
    </source>
</reference>
<dbReference type="GO" id="GO:0008194">
    <property type="term" value="F:UDP-glycosyltransferase activity"/>
    <property type="evidence" value="ECO:0007669"/>
    <property type="project" value="InterPro"/>
</dbReference>
<dbReference type="InterPro" id="IPR010610">
    <property type="entry name" value="EryCIII-like_C"/>
</dbReference>
<dbReference type="InterPro" id="IPR004276">
    <property type="entry name" value="GlycoTrans_28_N"/>
</dbReference>
<organism evidence="4 5">
    <name type="scientific">Streptomyces cinnamoneus</name>
    <name type="common">Streptoverticillium cinnamoneum</name>
    <dbReference type="NCBI Taxonomy" id="53446"/>
    <lineage>
        <taxon>Bacteria</taxon>
        <taxon>Bacillati</taxon>
        <taxon>Actinomycetota</taxon>
        <taxon>Actinomycetes</taxon>
        <taxon>Kitasatosporales</taxon>
        <taxon>Streptomycetaceae</taxon>
        <taxon>Streptomyces</taxon>
        <taxon>Streptomyces cinnamoneus group</taxon>
    </lineage>
</organism>
<comment type="caution">
    <text evidence="4">The sequence shown here is derived from an EMBL/GenBank/DDBJ whole genome shotgun (WGS) entry which is preliminary data.</text>
</comment>
<dbReference type="Proteomes" id="UP000222531">
    <property type="component" value="Unassembled WGS sequence"/>
</dbReference>
<dbReference type="Pfam" id="PF03033">
    <property type="entry name" value="Glyco_transf_28"/>
    <property type="match status" value="1"/>
</dbReference>
<dbReference type="CDD" id="cd03784">
    <property type="entry name" value="GT1_Gtf-like"/>
    <property type="match status" value="1"/>
</dbReference>
<keyword evidence="5" id="KW-1185">Reference proteome</keyword>